<accession>A0A4P9K3X9</accession>
<keyword evidence="4" id="KW-0997">Cell inner membrane</keyword>
<feature type="transmembrane region" description="Helical" evidence="9">
    <location>
        <begin position="331"/>
        <end position="351"/>
    </location>
</feature>
<dbReference type="PANTHER" id="PTHR30574">
    <property type="entry name" value="INNER MEMBRANE PROTEIN YEDE"/>
    <property type="match status" value="1"/>
</dbReference>
<gene>
    <name evidence="10" type="ORF">FE785_00230</name>
</gene>
<evidence type="ECO:0000256" key="3">
    <source>
        <dbReference type="ARBA" id="ARBA00022475"/>
    </source>
</evidence>
<feature type="transmembrane region" description="Helical" evidence="9">
    <location>
        <begin position="198"/>
        <end position="217"/>
    </location>
</feature>
<feature type="transmembrane region" description="Helical" evidence="9">
    <location>
        <begin position="114"/>
        <end position="133"/>
    </location>
</feature>
<dbReference type="KEGG" id="thig:FE785_00230"/>
<feature type="transmembrane region" description="Helical" evidence="9">
    <location>
        <begin position="46"/>
        <end position="63"/>
    </location>
</feature>
<keyword evidence="7 9" id="KW-0472">Membrane</keyword>
<keyword evidence="6 9" id="KW-1133">Transmembrane helix</keyword>
<evidence type="ECO:0000256" key="5">
    <source>
        <dbReference type="ARBA" id="ARBA00022692"/>
    </source>
</evidence>
<evidence type="ECO:0000256" key="4">
    <source>
        <dbReference type="ARBA" id="ARBA00022519"/>
    </source>
</evidence>
<feature type="transmembrane region" description="Helical" evidence="9">
    <location>
        <begin position="6"/>
        <end position="25"/>
    </location>
</feature>
<dbReference type="Proteomes" id="UP000304864">
    <property type="component" value="Chromosome"/>
</dbReference>
<feature type="transmembrane region" description="Helical" evidence="9">
    <location>
        <begin position="260"/>
        <end position="281"/>
    </location>
</feature>
<dbReference type="Pfam" id="PF04143">
    <property type="entry name" value="Sulf_transp"/>
    <property type="match status" value="1"/>
</dbReference>
<evidence type="ECO:0000256" key="9">
    <source>
        <dbReference type="SAM" id="Phobius"/>
    </source>
</evidence>
<evidence type="ECO:0000256" key="8">
    <source>
        <dbReference type="ARBA" id="ARBA00035655"/>
    </source>
</evidence>
<comment type="subcellular location">
    <subcellularLocation>
        <location evidence="1">Cell inner membrane</location>
        <topology evidence="1">Multi-pass membrane protein</topology>
    </subcellularLocation>
</comment>
<dbReference type="InterPro" id="IPR007272">
    <property type="entry name" value="Sulf_transp_TsuA/YedE"/>
</dbReference>
<dbReference type="GO" id="GO:0005886">
    <property type="term" value="C:plasma membrane"/>
    <property type="evidence" value="ECO:0007669"/>
    <property type="project" value="UniProtKB-SubCell"/>
</dbReference>
<feature type="transmembrane region" description="Helical" evidence="9">
    <location>
        <begin position="288"/>
        <end position="311"/>
    </location>
</feature>
<organism evidence="10 11">
    <name type="scientific">Thiomicrorhabdus sediminis</name>
    <dbReference type="NCBI Taxonomy" id="2580412"/>
    <lineage>
        <taxon>Bacteria</taxon>
        <taxon>Pseudomonadati</taxon>
        <taxon>Pseudomonadota</taxon>
        <taxon>Gammaproteobacteria</taxon>
        <taxon>Thiotrichales</taxon>
        <taxon>Piscirickettsiaceae</taxon>
        <taxon>Thiomicrorhabdus</taxon>
    </lineage>
</organism>
<evidence type="ECO:0000256" key="1">
    <source>
        <dbReference type="ARBA" id="ARBA00004429"/>
    </source>
</evidence>
<dbReference type="PANTHER" id="PTHR30574:SF1">
    <property type="entry name" value="SULPHUR TRANSPORT DOMAIN-CONTAINING PROTEIN"/>
    <property type="match status" value="1"/>
</dbReference>
<name>A0A4P9K3X9_9GAMM</name>
<comment type="similarity">
    <text evidence="8">Belongs to the TsuA/YedE (TC 9.B.102) family.</text>
</comment>
<feature type="transmembrane region" description="Helical" evidence="9">
    <location>
        <begin position="153"/>
        <end position="172"/>
    </location>
</feature>
<evidence type="ECO:0000256" key="6">
    <source>
        <dbReference type="ARBA" id="ARBA00022989"/>
    </source>
</evidence>
<evidence type="ECO:0000313" key="10">
    <source>
        <dbReference type="EMBL" id="QCU89160.1"/>
    </source>
</evidence>
<evidence type="ECO:0000313" key="11">
    <source>
        <dbReference type="Proteomes" id="UP000304864"/>
    </source>
</evidence>
<keyword evidence="5 9" id="KW-0812">Transmembrane</keyword>
<reference evidence="10 11" key="1">
    <citation type="submission" date="2019-05" db="EMBL/GenBank/DDBJ databases">
        <title>Thiomicrorhabdus sediminis sp. nov, a novel sulfur-oxidizing bacterium isolated from coastal sediment.</title>
        <authorList>
            <person name="Liu X."/>
        </authorList>
    </citation>
    <scope>NUCLEOTIDE SEQUENCE [LARGE SCALE GENOMIC DNA]</scope>
    <source>
        <strain evidence="10 11">G1</strain>
    </source>
</reference>
<sequence>MILSTDILYLVVLGGLLGATLNYFQFGFSSSFRALIVDRDTLGARALIWMLAIAILLFTPMLVIGELDEGDYNGFIRPLTLAIPIGAFIFGIGMQIGCGCTSGTLNRVGQLQPLSFLTLFFMIIGGTFAAYTYNSWQWLPAVAPVAFQQQLGWPIGLLAQLAILLLLYKFLLRFEYKKHRYINPLTEKKWSFKFAHPFLKAGVLLAIFNALLFAFSGQPWSISFVFPLWGKELAQWVSLPVDFFFWDFIQQNRNSFEQGVLNSVSLTTFGVILGALVVTLLDKRKKVPFTALGAAMSIIGGLIMGFGAVMASGCNIGALFSGVASGSLHGWVWLVFALLGNILGVMIRARFMLLAKPVKA</sequence>
<dbReference type="OrthoDB" id="9794165at2"/>
<protein>
    <submittedName>
        <fullName evidence="10">YeeE/YedE family protein</fullName>
    </submittedName>
</protein>
<keyword evidence="2" id="KW-0813">Transport</keyword>
<keyword evidence="3" id="KW-1003">Cell membrane</keyword>
<keyword evidence="11" id="KW-1185">Reference proteome</keyword>
<feature type="transmembrane region" description="Helical" evidence="9">
    <location>
        <begin position="75"/>
        <end position="93"/>
    </location>
</feature>
<dbReference type="EMBL" id="CP040602">
    <property type="protein sequence ID" value="QCU89160.1"/>
    <property type="molecule type" value="Genomic_DNA"/>
</dbReference>
<evidence type="ECO:0000256" key="2">
    <source>
        <dbReference type="ARBA" id="ARBA00022448"/>
    </source>
</evidence>
<evidence type="ECO:0000256" key="7">
    <source>
        <dbReference type="ARBA" id="ARBA00023136"/>
    </source>
</evidence>
<proteinExistence type="inferred from homology"/>
<dbReference type="AlphaFoldDB" id="A0A4P9K3X9"/>